<keyword evidence="3" id="KW-1185">Reference proteome</keyword>
<comment type="caution">
    <text evidence="2">The sequence shown here is derived from an EMBL/GenBank/DDBJ whole genome shotgun (WGS) entry which is preliminary data.</text>
</comment>
<feature type="region of interest" description="Disordered" evidence="1">
    <location>
        <begin position="217"/>
        <end position="246"/>
    </location>
</feature>
<reference evidence="2" key="1">
    <citation type="submission" date="2020-05" db="EMBL/GenBank/DDBJ databases">
        <title>Phylogenomic resolution of chytrid fungi.</title>
        <authorList>
            <person name="Stajich J.E."/>
            <person name="Amses K."/>
            <person name="Simmons R."/>
            <person name="Seto K."/>
            <person name="Myers J."/>
            <person name="Bonds A."/>
            <person name="Quandt C.A."/>
            <person name="Barry K."/>
            <person name="Liu P."/>
            <person name="Grigoriev I."/>
            <person name="Longcore J.E."/>
            <person name="James T.Y."/>
        </authorList>
    </citation>
    <scope>NUCLEOTIDE SEQUENCE</scope>
    <source>
        <strain evidence="2">JEL0513</strain>
    </source>
</reference>
<evidence type="ECO:0000313" key="2">
    <source>
        <dbReference type="EMBL" id="KAJ3124250.1"/>
    </source>
</evidence>
<proteinExistence type="predicted"/>
<feature type="region of interest" description="Disordered" evidence="1">
    <location>
        <begin position="486"/>
        <end position="552"/>
    </location>
</feature>
<sequence>MIHQKPVKEAARQHQKNKDRAESSGANIPAKARKLSDDGLAQLSLVASQLLTSARESRNNSYSTAPTTKPSVQMRKPDDPIVARNIQDVNNAIYRKKFPSQSDDNLPLVVVVGADLSALYGPIVTAQPPTFYGFIKDEIDAALIAEAVVCGERRALQFTPEPSFVRIVHGTVICIESLSLETKDSNMVLIRLATADDRMAQLSFVCTQFLTTSAQRDHIKTNAPSNNKNNSISRDPHSKSSSFTQYSSSSNVHATAAHSPSGTHKFFVTNNIHPENKQQLAQSSISYTLNHACDYSDPRLILLVSKSPISDLPQAFVNPADIPAQPPTFYGFIKDVIDAMVVAEGASVGALRCLEFTDPQSYLQIMHGIVCCFEVDSAAAFCGRVVVQSNESRWSYPIRQGAFEISMELNTTTATFDKKLIPKTNGLCKKTTIITTTNSRRFMISSYFIPPILPVLKRSAAVLRIPSRMGQFGEFLSRFVHSNVDNNGDSSDESSGGGVSGLGGDDNGGDSVEEAELSVMAPGMLHLWQEKNEPNNSDEAENNLVLSKKPKT</sequence>
<evidence type="ECO:0000313" key="3">
    <source>
        <dbReference type="Proteomes" id="UP001211907"/>
    </source>
</evidence>
<organism evidence="2 3">
    <name type="scientific">Physocladia obscura</name>
    <dbReference type="NCBI Taxonomy" id="109957"/>
    <lineage>
        <taxon>Eukaryota</taxon>
        <taxon>Fungi</taxon>
        <taxon>Fungi incertae sedis</taxon>
        <taxon>Chytridiomycota</taxon>
        <taxon>Chytridiomycota incertae sedis</taxon>
        <taxon>Chytridiomycetes</taxon>
        <taxon>Chytridiales</taxon>
        <taxon>Chytriomycetaceae</taxon>
        <taxon>Physocladia</taxon>
    </lineage>
</organism>
<accession>A0AAD5T2C1</accession>
<feature type="compositionally biased region" description="Gly residues" evidence="1">
    <location>
        <begin position="495"/>
        <end position="506"/>
    </location>
</feature>
<feature type="region of interest" description="Disordered" evidence="1">
    <location>
        <begin position="1"/>
        <end position="33"/>
    </location>
</feature>
<feature type="compositionally biased region" description="Polar residues" evidence="1">
    <location>
        <begin position="59"/>
        <end position="71"/>
    </location>
</feature>
<feature type="compositionally biased region" description="Acidic residues" evidence="1">
    <location>
        <begin position="507"/>
        <end position="516"/>
    </location>
</feature>
<feature type="compositionally biased region" description="Basic and acidic residues" evidence="1">
    <location>
        <begin position="1"/>
        <end position="22"/>
    </location>
</feature>
<protein>
    <submittedName>
        <fullName evidence="2">Uncharacterized protein</fullName>
    </submittedName>
</protein>
<dbReference type="EMBL" id="JADGJH010000685">
    <property type="protein sequence ID" value="KAJ3124250.1"/>
    <property type="molecule type" value="Genomic_DNA"/>
</dbReference>
<evidence type="ECO:0000256" key="1">
    <source>
        <dbReference type="SAM" id="MobiDB-lite"/>
    </source>
</evidence>
<name>A0AAD5T2C1_9FUNG</name>
<feature type="compositionally biased region" description="Polar residues" evidence="1">
    <location>
        <begin position="222"/>
        <end position="233"/>
    </location>
</feature>
<dbReference type="AlphaFoldDB" id="A0AAD5T2C1"/>
<gene>
    <name evidence="2" type="ORF">HK100_011304</name>
</gene>
<feature type="region of interest" description="Disordered" evidence="1">
    <location>
        <begin position="56"/>
        <end position="76"/>
    </location>
</feature>
<dbReference type="Proteomes" id="UP001211907">
    <property type="component" value="Unassembled WGS sequence"/>
</dbReference>